<dbReference type="RefSeq" id="WP_156197206.1">
    <property type="nucleotide sequence ID" value="NZ_QTZN02000064.1"/>
</dbReference>
<reference evidence="4 7" key="2">
    <citation type="submission" date="2019-12" db="EMBL/GenBank/DDBJ databases">
        <title>Draft genome sequence of Labilibaculum sp. strain 44 isolated from deep waters of Black Sea.</title>
        <authorList>
            <person name="Yadav S."/>
            <person name="Villanueva L."/>
        </authorList>
    </citation>
    <scope>NUCLEOTIDE SEQUENCE [LARGE SCALE GENOMIC DNA]</scope>
    <source>
        <strain evidence="4 7">44</strain>
    </source>
</reference>
<evidence type="ECO:0000313" key="6">
    <source>
        <dbReference type="Proteomes" id="UP000285951"/>
    </source>
</evidence>
<dbReference type="Proteomes" id="UP000462449">
    <property type="component" value="Unassembled WGS sequence"/>
</dbReference>
<dbReference type="EMBL" id="WOTW01000064">
    <property type="protein sequence ID" value="MUP39848.1"/>
    <property type="molecule type" value="Genomic_DNA"/>
</dbReference>
<dbReference type="Pfam" id="PF06386">
    <property type="entry name" value="GvpL_GvpF"/>
    <property type="match status" value="1"/>
</dbReference>
<evidence type="ECO:0000313" key="5">
    <source>
        <dbReference type="EMBL" id="MVB09053.1"/>
    </source>
</evidence>
<comment type="caution">
    <text evidence="4">The sequence shown here is derived from an EMBL/GenBank/DDBJ whole genome shotgun (WGS) entry which is preliminary data.</text>
</comment>
<evidence type="ECO:0000256" key="2">
    <source>
        <dbReference type="ARBA" id="ARBA00035108"/>
    </source>
</evidence>
<reference evidence="5 6" key="1">
    <citation type="submission" date="2019-11" db="EMBL/GenBank/DDBJ databases">
        <title>Draft genome sequence of Labilibaculum sp. strain SYP isolated from Black Sea.</title>
        <authorList>
            <person name="Yadav S."/>
            <person name="Villanueva L."/>
        </authorList>
    </citation>
    <scope>NUCLEOTIDE SEQUENCE [LARGE SCALE GENOMIC DNA]</scope>
    <source>
        <strain evidence="5 6">44</strain>
    </source>
</reference>
<evidence type="ECO:0000256" key="3">
    <source>
        <dbReference type="ARBA" id="ARBA00035643"/>
    </source>
</evidence>
<evidence type="ECO:0000256" key="1">
    <source>
        <dbReference type="ARBA" id="ARBA00022987"/>
    </source>
</evidence>
<organism evidence="4 7">
    <name type="scientific">Labilibaculum euxinus</name>
    <dbReference type="NCBI Taxonomy" id="2686357"/>
    <lineage>
        <taxon>Bacteria</taxon>
        <taxon>Pseudomonadati</taxon>
        <taxon>Bacteroidota</taxon>
        <taxon>Bacteroidia</taxon>
        <taxon>Marinilabiliales</taxon>
        <taxon>Marinifilaceae</taxon>
        <taxon>Labilibaculum</taxon>
    </lineage>
</organism>
<dbReference type="EMBL" id="QTZN02000064">
    <property type="protein sequence ID" value="MVB09053.1"/>
    <property type="molecule type" value="Genomic_DNA"/>
</dbReference>
<comment type="similarity">
    <text evidence="3">Belongs to the gas vesicle GvpF/GvpL family.</text>
</comment>
<gene>
    <name evidence="5" type="ORF">DWB62_018705</name>
    <name evidence="4" type="ORF">GNY23_18705</name>
</gene>
<dbReference type="PANTHER" id="PTHR36852">
    <property type="entry name" value="PROTEIN GVPL 2"/>
    <property type="match status" value="1"/>
</dbReference>
<dbReference type="InterPro" id="IPR009430">
    <property type="entry name" value="GvpL/GvpF"/>
</dbReference>
<keyword evidence="6" id="KW-1185">Reference proteome</keyword>
<accession>A0A7M4DB19</accession>
<dbReference type="AlphaFoldDB" id="A0A7M4DB19"/>
<comment type="subcellular location">
    <subcellularLocation>
        <location evidence="2">Gas vesicle</location>
    </subcellularLocation>
</comment>
<protein>
    <submittedName>
        <fullName evidence="4">Uncharacterized protein</fullName>
    </submittedName>
</protein>
<evidence type="ECO:0000313" key="4">
    <source>
        <dbReference type="EMBL" id="MUP39848.1"/>
    </source>
</evidence>
<keyword evidence="1" id="KW-0304">Gas vesicle</keyword>
<proteinExistence type="inferred from homology"/>
<dbReference type="GO" id="GO:0031411">
    <property type="term" value="C:gas vesicle"/>
    <property type="evidence" value="ECO:0007669"/>
    <property type="project" value="UniProtKB-SubCell"/>
</dbReference>
<dbReference type="GO" id="GO:0031412">
    <property type="term" value="P:gas vesicle organization"/>
    <property type="evidence" value="ECO:0007669"/>
    <property type="project" value="InterPro"/>
</dbReference>
<dbReference type="Proteomes" id="UP000285951">
    <property type="component" value="Unassembled WGS sequence"/>
</dbReference>
<dbReference type="OrthoDB" id="598329at2"/>
<name>A0A7M4DB19_9BACT</name>
<sequence length="177" mass="19989">MGKLIYTIVSVKNNPEKLTDLLSAMKGVAGENLSAVTVDGISAIVSEIEKGQLVADRQNALLFAGIIENLKQHFTILPMRFGSVADSDETVKMLMVKNYAGFYNNLQNVENKFEFGLKIFCDTEKLKEELGKKLEIDNETSKKPNSETKSSVYREYVNKKLNEHRLEEILLRCLLLK</sequence>
<evidence type="ECO:0000313" key="7">
    <source>
        <dbReference type="Proteomes" id="UP000462449"/>
    </source>
</evidence>
<dbReference type="PANTHER" id="PTHR36852:SF1">
    <property type="entry name" value="PROTEIN GVPL 2"/>
    <property type="match status" value="1"/>
</dbReference>